<evidence type="ECO:0000256" key="9">
    <source>
        <dbReference type="ARBA" id="ARBA00093251"/>
    </source>
</evidence>
<evidence type="ECO:0000256" key="3">
    <source>
        <dbReference type="ARBA" id="ARBA00022656"/>
    </source>
</evidence>
<name>A0A7X3HEM1_9GAMM</name>
<dbReference type="InterPro" id="IPR057545">
    <property type="entry name" value="SseK_NleB"/>
</dbReference>
<evidence type="ECO:0000256" key="8">
    <source>
        <dbReference type="ARBA" id="ARBA00023211"/>
    </source>
</evidence>
<evidence type="ECO:0000256" key="7">
    <source>
        <dbReference type="ARBA" id="ARBA00023026"/>
    </source>
</evidence>
<accession>A0A7X3HEM1</accession>
<keyword evidence="8" id="KW-0464">Manganese</keyword>
<evidence type="ECO:0000256" key="1">
    <source>
        <dbReference type="ARBA" id="ARBA00004340"/>
    </source>
</evidence>
<dbReference type="EMBL" id="WTFN01000604">
    <property type="protein sequence ID" value="MWK60551.1"/>
    <property type="molecule type" value="Genomic_DNA"/>
</dbReference>
<dbReference type="GO" id="GO:0046872">
    <property type="term" value="F:metal ion binding"/>
    <property type="evidence" value="ECO:0007669"/>
    <property type="project" value="UniProtKB-KW"/>
</dbReference>
<proteinExistence type="inferred from homology"/>
<dbReference type="Proteomes" id="UP000461288">
    <property type="component" value="Unassembled WGS sequence"/>
</dbReference>
<keyword evidence="5" id="KW-0808">Transferase</keyword>
<comment type="subcellular location">
    <subcellularLocation>
        <location evidence="1">Host cell</location>
    </subcellularLocation>
</comment>
<evidence type="ECO:0000313" key="11">
    <source>
        <dbReference type="EMBL" id="MWK60551.1"/>
    </source>
</evidence>
<feature type="non-terminal residue" evidence="11">
    <location>
        <position position="1"/>
    </location>
</feature>
<comment type="catalytic activity">
    <reaction evidence="9">
        <text>L-arginyl-[protein] + UDP-N-acetyl-alpha-D-glucosamine = N(omega)-(N-acetyl-beta-D-glucosaminyl)-L-arginyl-[protein] + UDP + H(+)</text>
        <dbReference type="Rhea" id="RHEA:66632"/>
        <dbReference type="Rhea" id="RHEA-COMP:10532"/>
        <dbReference type="Rhea" id="RHEA-COMP:17079"/>
        <dbReference type="ChEBI" id="CHEBI:15378"/>
        <dbReference type="ChEBI" id="CHEBI:29965"/>
        <dbReference type="ChEBI" id="CHEBI:57705"/>
        <dbReference type="ChEBI" id="CHEBI:58223"/>
        <dbReference type="ChEBI" id="CHEBI:167322"/>
    </reaction>
    <physiologicalReaction direction="left-to-right" evidence="9">
        <dbReference type="Rhea" id="RHEA:66633"/>
    </physiologicalReaction>
</comment>
<comment type="caution">
    <text evidence="11">The sequence shown here is derived from an EMBL/GenBank/DDBJ whole genome shotgun (WGS) entry which is preliminary data.</text>
</comment>
<dbReference type="AlphaFoldDB" id="A0A7X3HEM1"/>
<dbReference type="GO" id="GO:0043657">
    <property type="term" value="C:host cell"/>
    <property type="evidence" value="ECO:0007669"/>
    <property type="project" value="UniProtKB-SubCell"/>
</dbReference>
<keyword evidence="2" id="KW-0964">Secreted</keyword>
<organism evidence="11 12">
    <name type="scientific">Metapseudomonas otitidis</name>
    <dbReference type="NCBI Taxonomy" id="319939"/>
    <lineage>
        <taxon>Bacteria</taxon>
        <taxon>Pseudomonadati</taxon>
        <taxon>Pseudomonadota</taxon>
        <taxon>Gammaproteobacteria</taxon>
        <taxon>Pseudomonadales</taxon>
        <taxon>Pseudomonadaceae</taxon>
        <taxon>Metapseudomonas</taxon>
    </lineage>
</organism>
<evidence type="ECO:0000313" key="12">
    <source>
        <dbReference type="Proteomes" id="UP000461288"/>
    </source>
</evidence>
<comment type="similarity">
    <text evidence="10">Belongs to the glycosyltransferase NleB family.</text>
</comment>
<evidence type="ECO:0000256" key="4">
    <source>
        <dbReference type="ARBA" id="ARBA00022676"/>
    </source>
</evidence>
<protein>
    <submittedName>
        <fullName evidence="11">Non-LEE encoded effector protein NleB</fullName>
    </submittedName>
</protein>
<dbReference type="GO" id="GO:0016757">
    <property type="term" value="F:glycosyltransferase activity"/>
    <property type="evidence" value="ECO:0007669"/>
    <property type="project" value="UniProtKB-KW"/>
</dbReference>
<keyword evidence="6" id="KW-0479">Metal-binding</keyword>
<feature type="non-terminal residue" evidence="11">
    <location>
        <position position="102"/>
    </location>
</feature>
<keyword evidence="4" id="KW-0328">Glycosyltransferase</keyword>
<evidence type="ECO:0000256" key="5">
    <source>
        <dbReference type="ARBA" id="ARBA00022679"/>
    </source>
</evidence>
<gene>
    <name evidence="11" type="ORF">GO594_31765</name>
</gene>
<keyword evidence="3" id="KW-0800">Toxin</keyword>
<evidence type="ECO:0000256" key="10">
    <source>
        <dbReference type="ARBA" id="ARBA00093451"/>
    </source>
</evidence>
<keyword evidence="7" id="KW-0843">Virulence</keyword>
<evidence type="ECO:0000256" key="6">
    <source>
        <dbReference type="ARBA" id="ARBA00022723"/>
    </source>
</evidence>
<reference evidence="11 12" key="1">
    <citation type="submission" date="2019-12" db="EMBL/GenBank/DDBJ databases">
        <title>Draft genome sequence of Pseudomonas otitidis recovered from a chicken carcass.</title>
        <authorList>
            <person name="Vieira T.R."/>
            <person name="Oliviera E.F.C."/>
            <person name="Silva N.M.V."/>
            <person name="Sambrano G.E."/>
            <person name="Cibulski S.P."/>
            <person name="Cardoso M.R.I."/>
        </authorList>
    </citation>
    <scope>NUCLEOTIDE SEQUENCE [LARGE SCALE GENOMIC DNA]</scope>
    <source>
        <strain evidence="11 12">25_K</strain>
    </source>
</reference>
<dbReference type="Pfam" id="PF24688">
    <property type="entry name" value="SseK_NleB"/>
    <property type="match status" value="1"/>
</dbReference>
<dbReference type="GO" id="GO:0090729">
    <property type="term" value="F:toxin activity"/>
    <property type="evidence" value="ECO:0007669"/>
    <property type="project" value="UniProtKB-KW"/>
</dbReference>
<sequence>TRRVCQRCERGPDRCGANGIPSLNTRRSTYLNNIINAAIIETARIIGIFVDGDFSKGQRKALAKLEQNYRNIKVIYNSDLNYSMYDKKLTTIYLENITKLEA</sequence>
<evidence type="ECO:0000256" key="2">
    <source>
        <dbReference type="ARBA" id="ARBA00022525"/>
    </source>
</evidence>